<dbReference type="SMART" id="SM00245">
    <property type="entry name" value="TSPc"/>
    <property type="match status" value="1"/>
</dbReference>
<keyword evidence="4 5" id="KW-0720">Serine protease</keyword>
<dbReference type="CDD" id="cd07560">
    <property type="entry name" value="Peptidase_S41_CPP"/>
    <property type="match status" value="1"/>
</dbReference>
<dbReference type="SUPFAM" id="SSF50156">
    <property type="entry name" value="PDZ domain-like"/>
    <property type="match status" value="1"/>
</dbReference>
<dbReference type="Pfam" id="PF03572">
    <property type="entry name" value="Peptidase_S41"/>
    <property type="match status" value="1"/>
</dbReference>
<keyword evidence="3 5" id="KW-0378">Hydrolase</keyword>
<keyword evidence="9" id="KW-1185">Reference proteome</keyword>
<dbReference type="CDD" id="cd06782">
    <property type="entry name" value="cpPDZ_CPP-like"/>
    <property type="match status" value="1"/>
</dbReference>
<gene>
    <name evidence="8" type="ORF">HCZ30_12390</name>
</gene>
<dbReference type="InterPro" id="IPR055210">
    <property type="entry name" value="CtpA/B_N"/>
</dbReference>
<evidence type="ECO:0000313" key="9">
    <source>
        <dbReference type="Proteomes" id="UP000709466"/>
    </source>
</evidence>
<protein>
    <submittedName>
        <fullName evidence="8">S41 family peptidase</fullName>
    </submittedName>
</protein>
<dbReference type="SUPFAM" id="SSF52096">
    <property type="entry name" value="ClpP/crotonase"/>
    <property type="match status" value="1"/>
</dbReference>
<dbReference type="InterPro" id="IPR005151">
    <property type="entry name" value="Tail-specific_protease"/>
</dbReference>
<evidence type="ECO:0000259" key="7">
    <source>
        <dbReference type="PROSITE" id="PS50106"/>
    </source>
</evidence>
<dbReference type="InterPro" id="IPR036034">
    <property type="entry name" value="PDZ_sf"/>
</dbReference>
<feature type="chain" id="PRO_5045892899" evidence="6">
    <location>
        <begin position="24"/>
        <end position="444"/>
    </location>
</feature>
<evidence type="ECO:0000256" key="5">
    <source>
        <dbReference type="RuleBase" id="RU004404"/>
    </source>
</evidence>
<dbReference type="InterPro" id="IPR041489">
    <property type="entry name" value="PDZ_6"/>
</dbReference>
<name>A0ABX0W1V0_9RHOB</name>
<sequence>MKKFAFAAVTGTVLGVLATTQLAGPLIAQENDSNATIYEQMDMFGDIFDRIRAQYVEEVDEKELIDAAINGMLTSLDPHSSYLSPDDAADMRIQTTGEFGGLGIEVTQEEGWVKVVSPMDGTPADAAGVMSGDFITHVDGESLLGLTLDEAVELMRGPVGSETILTLVREDTAEPFDVSIIRDTIKLTAVRARTEGKAVVLRIATFSDQTFSDLEAGLQEQVEEAGGIENVNGVILDLRNNPGGLLNQAIYVADAFLDAGEIVSTRGRSAEDGDRFNATPGDLAEGLPIVVLINGGSASASEIVSGALQDHRRAIVVGTKSFGKGSVQTLMPLRGDGAIRLTTARYYTPSGRSIQSLGIQPDIIVEQPMPADVSEEDEGNQRAQRSEADLRGALVNDSLSEDEIRQIEEDAAEAEATAALRDEDYQLAYAIDIIRGLSALNTKE</sequence>
<dbReference type="PROSITE" id="PS50106">
    <property type="entry name" value="PDZ"/>
    <property type="match status" value="1"/>
</dbReference>
<proteinExistence type="inferred from homology"/>
<keyword evidence="2 5" id="KW-0645">Protease</keyword>
<dbReference type="InterPro" id="IPR004447">
    <property type="entry name" value="Peptidase_S41A"/>
</dbReference>
<reference evidence="8 9" key="1">
    <citation type="submission" date="2020-03" db="EMBL/GenBank/DDBJ databases">
        <title>Bacterial isolates of synthetic phycosphere.</title>
        <authorList>
            <person name="Fu H."/>
            <person name="Moran M.A."/>
        </authorList>
    </citation>
    <scope>NUCLEOTIDE SEQUENCE [LARGE SCALE GENOMIC DNA]</scope>
    <source>
        <strain evidence="8 9">HF1</strain>
    </source>
</reference>
<evidence type="ECO:0000313" key="8">
    <source>
        <dbReference type="EMBL" id="NIY73224.1"/>
    </source>
</evidence>
<dbReference type="Proteomes" id="UP000709466">
    <property type="component" value="Unassembled WGS sequence"/>
</dbReference>
<dbReference type="PANTHER" id="PTHR32060">
    <property type="entry name" value="TAIL-SPECIFIC PROTEASE"/>
    <property type="match status" value="1"/>
</dbReference>
<dbReference type="InterPro" id="IPR029045">
    <property type="entry name" value="ClpP/crotonase-like_dom_sf"/>
</dbReference>
<dbReference type="Pfam" id="PF22694">
    <property type="entry name" value="CtpB_N-like"/>
    <property type="match status" value="1"/>
</dbReference>
<comment type="caution">
    <text evidence="8">The sequence shown here is derived from an EMBL/GenBank/DDBJ whole genome shotgun (WGS) entry which is preliminary data.</text>
</comment>
<dbReference type="Gene3D" id="3.90.226.10">
    <property type="entry name" value="2-enoyl-CoA Hydratase, Chain A, domain 1"/>
    <property type="match status" value="1"/>
</dbReference>
<organism evidence="8 9">
    <name type="scientific">Marivivens donghaensis</name>
    <dbReference type="NCBI Taxonomy" id="1699413"/>
    <lineage>
        <taxon>Bacteria</taxon>
        <taxon>Pseudomonadati</taxon>
        <taxon>Pseudomonadota</taxon>
        <taxon>Alphaproteobacteria</taxon>
        <taxon>Rhodobacterales</taxon>
        <taxon>Paracoccaceae</taxon>
        <taxon>Marivivens group</taxon>
        <taxon>Marivivens</taxon>
    </lineage>
</organism>
<dbReference type="PANTHER" id="PTHR32060:SF30">
    <property type="entry name" value="CARBOXY-TERMINAL PROCESSING PROTEASE CTPA"/>
    <property type="match status" value="1"/>
</dbReference>
<dbReference type="RefSeq" id="WP_167638612.1">
    <property type="nucleotide sequence ID" value="NZ_JAATOP010000008.1"/>
</dbReference>
<comment type="similarity">
    <text evidence="1 5">Belongs to the peptidase S41A family.</text>
</comment>
<evidence type="ECO:0000256" key="4">
    <source>
        <dbReference type="ARBA" id="ARBA00022825"/>
    </source>
</evidence>
<dbReference type="Gene3D" id="2.30.42.10">
    <property type="match status" value="1"/>
</dbReference>
<evidence type="ECO:0000256" key="2">
    <source>
        <dbReference type="ARBA" id="ARBA00022670"/>
    </source>
</evidence>
<evidence type="ECO:0000256" key="3">
    <source>
        <dbReference type="ARBA" id="ARBA00022801"/>
    </source>
</evidence>
<dbReference type="Gene3D" id="3.30.750.44">
    <property type="match status" value="1"/>
</dbReference>
<evidence type="ECO:0000256" key="1">
    <source>
        <dbReference type="ARBA" id="ARBA00009179"/>
    </source>
</evidence>
<dbReference type="Pfam" id="PF17820">
    <property type="entry name" value="PDZ_6"/>
    <property type="match status" value="1"/>
</dbReference>
<evidence type="ECO:0000256" key="6">
    <source>
        <dbReference type="SAM" id="SignalP"/>
    </source>
</evidence>
<accession>A0ABX0W1V0</accession>
<dbReference type="InterPro" id="IPR001478">
    <property type="entry name" value="PDZ"/>
</dbReference>
<feature type="signal peptide" evidence="6">
    <location>
        <begin position="1"/>
        <end position="23"/>
    </location>
</feature>
<dbReference type="NCBIfam" id="TIGR00225">
    <property type="entry name" value="prc"/>
    <property type="match status" value="1"/>
</dbReference>
<dbReference type="SMART" id="SM00228">
    <property type="entry name" value="PDZ"/>
    <property type="match status" value="1"/>
</dbReference>
<feature type="domain" description="PDZ" evidence="7">
    <location>
        <begin position="88"/>
        <end position="170"/>
    </location>
</feature>
<dbReference type="EMBL" id="JAATOP010000008">
    <property type="protein sequence ID" value="NIY73224.1"/>
    <property type="molecule type" value="Genomic_DNA"/>
</dbReference>
<keyword evidence="6" id="KW-0732">Signal</keyword>